<name>A0A5L8X864_CAMLA</name>
<evidence type="ECO:0000313" key="1">
    <source>
        <dbReference type="EMBL" id="EAI3913802.1"/>
    </source>
</evidence>
<sequence>MKMICFKILICFSFLNAIEIQNNSFDQNIFYEKFINQPNYENALNLAKYFYQNKEYKQAVFWAMEANDFDLLQKEAWLVFINAKIKLGRYEDALIAKKEYEKLLEIYFE</sequence>
<reference evidence="1 2" key="1">
    <citation type="submission" date="2018-05" db="EMBL/GenBank/DDBJ databases">
        <authorList>
            <consortium name="PulseNet: The National Subtyping Network for Foodborne Disease Surveillance"/>
            <person name="Tarr C.L."/>
            <person name="Trees E."/>
            <person name="Katz L.S."/>
            <person name="Carleton-Romer H.A."/>
            <person name="Stroika S."/>
            <person name="Kucerova Z."/>
            <person name="Roache K.F."/>
            <person name="Sabol A.L."/>
            <person name="Besser J."/>
            <person name="Gerner-Smidt P."/>
        </authorList>
    </citation>
    <scope>NUCLEOTIDE SEQUENCE [LARGE SCALE GENOMIC DNA]</scope>
    <source>
        <strain evidence="1 2">D6489</strain>
    </source>
</reference>
<comment type="caution">
    <text evidence="1">The sequence shown here is derived from an EMBL/GenBank/DDBJ whole genome shotgun (WGS) entry which is preliminary data.</text>
</comment>
<dbReference type="Pfam" id="PF12895">
    <property type="entry name" value="ANAPC3"/>
    <property type="match status" value="1"/>
</dbReference>
<dbReference type="EMBL" id="AABOWU010000003">
    <property type="protein sequence ID" value="EAI3913802.1"/>
    <property type="molecule type" value="Genomic_DNA"/>
</dbReference>
<evidence type="ECO:0000313" key="2">
    <source>
        <dbReference type="Proteomes" id="UP000559808"/>
    </source>
</evidence>
<protein>
    <submittedName>
        <fullName evidence="1">Uncharacterized protein</fullName>
    </submittedName>
</protein>
<organism evidence="1 2">
    <name type="scientific">Campylobacter lari</name>
    <dbReference type="NCBI Taxonomy" id="201"/>
    <lineage>
        <taxon>Bacteria</taxon>
        <taxon>Pseudomonadati</taxon>
        <taxon>Campylobacterota</taxon>
        <taxon>Epsilonproteobacteria</taxon>
        <taxon>Campylobacterales</taxon>
        <taxon>Campylobacteraceae</taxon>
        <taxon>Campylobacter</taxon>
    </lineage>
</organism>
<accession>A0A5L8X864</accession>
<dbReference type="AlphaFoldDB" id="A0A5L8X864"/>
<dbReference type="Proteomes" id="UP000559808">
    <property type="component" value="Unassembled WGS sequence"/>
</dbReference>
<proteinExistence type="predicted"/>
<gene>
    <name evidence="1" type="ORF">YZ34_02095</name>
</gene>